<sequence>MLKAHLPLKQLEEQAALAVKELLKHVPALQVHGVELAHGPDIGVDIIARFTHNGRQHLLACEVKSMGQPRHVRAALLQLQRAADNFTPRAIPIFIAPFLSHEAQALCREYEVGYLDLMGNARIVLDGIYIERQVSDKPLAFQRSFKSVFKPKSAQVLRILLRDPGRAWKVVDLAEASAVSLGHVSNVRTELVDREWAEVTDDGLRLARPGDLLDAWREVYDAPKGERLTFYTTLHGSLFESAAREVLNVEAEAPRSVFASFSAAQWLAPYGRVSTHYFYADDAGAKRLHDSLKLSPATAGANVVITVLREEGPFLDAIAPAPGIVCTSPVQTYLDLAIAGERGAEAADHLRKEKLSWQT</sequence>
<reference evidence="1 2" key="1">
    <citation type="submission" date="2019-09" db="EMBL/GenBank/DDBJ databases">
        <title>Genome sequencing of Ng87 strain.</title>
        <authorList>
            <person name="Karasev E.S."/>
            <person name="Andronov E."/>
        </authorList>
    </citation>
    <scope>NUCLEOTIDE SEQUENCE [LARGE SCALE GENOMIC DNA]</scope>
    <source>
        <strain evidence="1 2">Ng87</strain>
    </source>
</reference>
<dbReference type="Proteomes" id="UP000386575">
    <property type="component" value="Unassembled WGS sequence"/>
</dbReference>
<dbReference type="InterPro" id="IPR019238">
    <property type="entry name" value="AbiEi_2"/>
</dbReference>
<comment type="caution">
    <text evidence="1">The sequence shown here is derived from an EMBL/GenBank/DDBJ whole genome shotgun (WGS) entry which is preliminary data.</text>
</comment>
<name>A0A6A1TVP4_NEOGA</name>
<protein>
    <recommendedName>
        <fullName evidence="3">Transcriptional regulator</fullName>
    </recommendedName>
</protein>
<gene>
    <name evidence="1" type="ORF">F4V91_22590</name>
</gene>
<organism evidence="1 2">
    <name type="scientific">Neorhizobium galegae</name>
    <name type="common">Rhizobium galegae</name>
    <dbReference type="NCBI Taxonomy" id="399"/>
    <lineage>
        <taxon>Bacteria</taxon>
        <taxon>Pseudomonadati</taxon>
        <taxon>Pseudomonadota</taxon>
        <taxon>Alphaproteobacteria</taxon>
        <taxon>Hyphomicrobiales</taxon>
        <taxon>Rhizobiaceae</taxon>
        <taxon>Rhizobium/Agrobacterium group</taxon>
        <taxon>Neorhizobium</taxon>
    </lineage>
</organism>
<evidence type="ECO:0000313" key="1">
    <source>
        <dbReference type="EMBL" id="KAB1088901.1"/>
    </source>
</evidence>
<evidence type="ECO:0008006" key="3">
    <source>
        <dbReference type="Google" id="ProtNLM"/>
    </source>
</evidence>
<dbReference type="AlphaFoldDB" id="A0A6A1TVP4"/>
<evidence type="ECO:0000313" key="2">
    <source>
        <dbReference type="Proteomes" id="UP000386575"/>
    </source>
</evidence>
<dbReference type="Pfam" id="PF09952">
    <property type="entry name" value="AbiEi_2"/>
    <property type="match status" value="1"/>
</dbReference>
<proteinExistence type="predicted"/>
<dbReference type="RefSeq" id="WP_151045514.1">
    <property type="nucleotide sequence ID" value="NZ_VZUL01000002.1"/>
</dbReference>
<dbReference type="EMBL" id="VZUL01000002">
    <property type="protein sequence ID" value="KAB1088901.1"/>
    <property type="molecule type" value="Genomic_DNA"/>
</dbReference>
<accession>A0A6A1TVP4</accession>